<organism evidence="2 3">
    <name type="scientific">Allacma fusca</name>
    <dbReference type="NCBI Taxonomy" id="39272"/>
    <lineage>
        <taxon>Eukaryota</taxon>
        <taxon>Metazoa</taxon>
        <taxon>Ecdysozoa</taxon>
        <taxon>Arthropoda</taxon>
        <taxon>Hexapoda</taxon>
        <taxon>Collembola</taxon>
        <taxon>Symphypleona</taxon>
        <taxon>Sminthuridae</taxon>
        <taxon>Allacma</taxon>
    </lineage>
</organism>
<proteinExistence type="predicted"/>
<sequence length="223" mass="24144">MSDLRISSTVSNNSCIVTSDLKSHSNASSPYPSRQNSLSSFCSEDSVFMSQTPTNSPDVQGGQPAPQGAPNRAITRNLAQMRNLRIPDDPILTSDLPINFEQIRKELIERGIMDGSPEASTSGTNVQFSDPPTQVTPRVLFQPTDVSKVPLIPEVLPETVIGSPVTTVENVASSTVRQSTAPSTERPEISPIPSATRRDMTMPLFNARSLSWDNSDLHFTSSS</sequence>
<dbReference type="EMBL" id="CAJVCH010115232">
    <property type="protein sequence ID" value="CAG7724905.1"/>
    <property type="molecule type" value="Genomic_DNA"/>
</dbReference>
<evidence type="ECO:0000313" key="3">
    <source>
        <dbReference type="Proteomes" id="UP000708208"/>
    </source>
</evidence>
<name>A0A8J2JZJ0_9HEXA</name>
<feature type="compositionally biased region" description="Polar residues" evidence="1">
    <location>
        <begin position="46"/>
        <end position="58"/>
    </location>
</feature>
<feature type="non-terminal residue" evidence="2">
    <location>
        <position position="223"/>
    </location>
</feature>
<feature type="compositionally biased region" description="Polar residues" evidence="1">
    <location>
        <begin position="174"/>
        <end position="183"/>
    </location>
</feature>
<dbReference type="Proteomes" id="UP000708208">
    <property type="component" value="Unassembled WGS sequence"/>
</dbReference>
<feature type="region of interest" description="Disordered" evidence="1">
    <location>
        <begin position="20"/>
        <end position="39"/>
    </location>
</feature>
<gene>
    <name evidence="2" type="ORF">AFUS01_LOCUS13896</name>
</gene>
<evidence type="ECO:0000256" key="1">
    <source>
        <dbReference type="SAM" id="MobiDB-lite"/>
    </source>
</evidence>
<comment type="caution">
    <text evidence="2">The sequence shown here is derived from an EMBL/GenBank/DDBJ whole genome shotgun (WGS) entry which is preliminary data.</text>
</comment>
<feature type="compositionally biased region" description="Polar residues" evidence="1">
    <location>
        <begin position="24"/>
        <end position="39"/>
    </location>
</feature>
<dbReference type="AlphaFoldDB" id="A0A8J2JZJ0"/>
<reference evidence="2" key="1">
    <citation type="submission" date="2021-06" db="EMBL/GenBank/DDBJ databases">
        <authorList>
            <person name="Hodson N. C."/>
            <person name="Mongue J. A."/>
            <person name="Jaron S. K."/>
        </authorList>
    </citation>
    <scope>NUCLEOTIDE SEQUENCE</scope>
</reference>
<keyword evidence="3" id="KW-1185">Reference proteome</keyword>
<protein>
    <submittedName>
        <fullName evidence="2">Uncharacterized protein</fullName>
    </submittedName>
</protein>
<feature type="region of interest" description="Disordered" evidence="1">
    <location>
        <begin position="174"/>
        <end position="199"/>
    </location>
</feature>
<accession>A0A8J2JZJ0</accession>
<evidence type="ECO:0000313" key="2">
    <source>
        <dbReference type="EMBL" id="CAG7724905.1"/>
    </source>
</evidence>
<feature type="region of interest" description="Disordered" evidence="1">
    <location>
        <begin position="46"/>
        <end position="71"/>
    </location>
</feature>